<dbReference type="EMBL" id="PFWU01000032">
    <property type="protein sequence ID" value="PJA45517.1"/>
    <property type="molecule type" value="Genomic_DNA"/>
</dbReference>
<feature type="compositionally biased region" description="Basic residues" evidence="1">
    <location>
        <begin position="150"/>
        <end position="160"/>
    </location>
</feature>
<sequence>MSGRQNPRHILGRGRQWDGIPLTAEIRALFRSDRDEMGVDGPRVERFFDLWYDDGSRDFYVVTDQGRWHVVSEQGAERIIEWLRAKGFKPKSLERIRQSQRRPWHYAKPKRDASGDRDEHGNPVRPEIQKLTSVGREKQLKRRVDGEGRRRARSRRHETRHKAENRKDDLPEWDCSPMR</sequence>
<proteinExistence type="predicted"/>
<evidence type="ECO:0000313" key="3">
    <source>
        <dbReference type="Proteomes" id="UP000229385"/>
    </source>
</evidence>
<feature type="compositionally biased region" description="Basic and acidic residues" evidence="1">
    <location>
        <begin position="109"/>
        <end position="122"/>
    </location>
</feature>
<evidence type="ECO:0000313" key="2">
    <source>
        <dbReference type="EMBL" id="PJA45517.1"/>
    </source>
</evidence>
<name>A0A2M7XCA4_9BACT</name>
<comment type="caution">
    <text evidence="2">The sequence shown here is derived from an EMBL/GenBank/DDBJ whole genome shotgun (WGS) entry which is preliminary data.</text>
</comment>
<dbReference type="AlphaFoldDB" id="A0A2M7XCA4"/>
<feature type="compositionally biased region" description="Basic residues" evidence="1">
    <location>
        <begin position="98"/>
        <end position="108"/>
    </location>
</feature>
<gene>
    <name evidence="2" type="ORF">CO174_02845</name>
</gene>
<reference evidence="3" key="1">
    <citation type="submission" date="2017-09" db="EMBL/GenBank/DDBJ databases">
        <title>Depth-based differentiation of microbial function through sediment-hosted aquifers and enrichment of novel symbionts in the deep terrestrial subsurface.</title>
        <authorList>
            <person name="Probst A.J."/>
            <person name="Ladd B."/>
            <person name="Jarett J.K."/>
            <person name="Geller-Mcgrath D.E."/>
            <person name="Sieber C.M.K."/>
            <person name="Emerson J.B."/>
            <person name="Anantharaman K."/>
            <person name="Thomas B.C."/>
            <person name="Malmstrom R."/>
            <person name="Stieglmeier M."/>
            <person name="Klingl A."/>
            <person name="Woyke T."/>
            <person name="Ryan C.M."/>
            <person name="Banfield J.F."/>
        </authorList>
    </citation>
    <scope>NUCLEOTIDE SEQUENCE [LARGE SCALE GENOMIC DNA]</scope>
</reference>
<feature type="compositionally biased region" description="Basic and acidic residues" evidence="1">
    <location>
        <begin position="135"/>
        <end position="149"/>
    </location>
</feature>
<dbReference type="Proteomes" id="UP000229385">
    <property type="component" value="Unassembled WGS sequence"/>
</dbReference>
<feature type="compositionally biased region" description="Basic and acidic residues" evidence="1">
    <location>
        <begin position="161"/>
        <end position="170"/>
    </location>
</feature>
<accession>A0A2M7XCA4</accession>
<organism evidence="2 3">
    <name type="scientific">Candidatus Uhrbacteria bacterium CG_4_9_14_3_um_filter_50_9</name>
    <dbReference type="NCBI Taxonomy" id="1975035"/>
    <lineage>
        <taxon>Bacteria</taxon>
        <taxon>Candidatus Uhriibacteriota</taxon>
    </lineage>
</organism>
<feature type="region of interest" description="Disordered" evidence="1">
    <location>
        <begin position="94"/>
        <end position="179"/>
    </location>
</feature>
<protein>
    <submittedName>
        <fullName evidence="2">Uncharacterized protein</fullName>
    </submittedName>
</protein>
<evidence type="ECO:0000256" key="1">
    <source>
        <dbReference type="SAM" id="MobiDB-lite"/>
    </source>
</evidence>